<dbReference type="Gene3D" id="3.90.180.10">
    <property type="entry name" value="Medium-chain alcohol dehydrogenases, catalytic domain"/>
    <property type="match status" value="1"/>
</dbReference>
<name>A0A814PDL0_9BILA</name>
<dbReference type="CDD" id="cd08249">
    <property type="entry name" value="enoyl_reductase_like"/>
    <property type="match status" value="1"/>
</dbReference>
<dbReference type="GO" id="GO:0016651">
    <property type="term" value="F:oxidoreductase activity, acting on NAD(P)H"/>
    <property type="evidence" value="ECO:0007669"/>
    <property type="project" value="InterPro"/>
</dbReference>
<dbReference type="InterPro" id="IPR020843">
    <property type="entry name" value="ER"/>
</dbReference>
<proteinExistence type="predicted"/>
<dbReference type="AlphaFoldDB" id="A0A814PDL0"/>
<dbReference type="InterPro" id="IPR013154">
    <property type="entry name" value="ADH-like_N"/>
</dbReference>
<dbReference type="InterPro" id="IPR036291">
    <property type="entry name" value="NAD(P)-bd_dom_sf"/>
</dbReference>
<organism evidence="2 3">
    <name type="scientific">Rotaria sordida</name>
    <dbReference type="NCBI Taxonomy" id="392033"/>
    <lineage>
        <taxon>Eukaryota</taxon>
        <taxon>Metazoa</taxon>
        <taxon>Spiralia</taxon>
        <taxon>Gnathifera</taxon>
        <taxon>Rotifera</taxon>
        <taxon>Eurotatoria</taxon>
        <taxon>Bdelloidea</taxon>
        <taxon>Philodinida</taxon>
        <taxon>Philodinidae</taxon>
        <taxon>Rotaria</taxon>
    </lineage>
</organism>
<protein>
    <recommendedName>
        <fullName evidence="1">Enoyl reductase (ER) domain-containing protein</fullName>
    </recommendedName>
</protein>
<feature type="domain" description="Enoyl reductase (ER)" evidence="1">
    <location>
        <begin position="8"/>
        <end position="342"/>
    </location>
</feature>
<dbReference type="InterPro" id="IPR013149">
    <property type="entry name" value="ADH-like_C"/>
</dbReference>
<reference evidence="2" key="1">
    <citation type="submission" date="2021-02" db="EMBL/GenBank/DDBJ databases">
        <authorList>
            <person name="Nowell W R."/>
        </authorList>
    </citation>
    <scope>NUCLEOTIDE SEQUENCE</scope>
</reference>
<dbReference type="InterPro" id="IPR047122">
    <property type="entry name" value="Trans-enoyl_RdTase-like"/>
</dbReference>
<dbReference type="Pfam" id="PF08240">
    <property type="entry name" value="ADH_N"/>
    <property type="match status" value="1"/>
</dbReference>
<dbReference type="Proteomes" id="UP000663854">
    <property type="component" value="Unassembled WGS sequence"/>
</dbReference>
<gene>
    <name evidence="2" type="ORF">PYM288_LOCUS19821</name>
</gene>
<dbReference type="SUPFAM" id="SSF51735">
    <property type="entry name" value="NAD(P)-binding Rossmann-fold domains"/>
    <property type="match status" value="1"/>
</dbReference>
<sequence length="350" mass="37623">MPLALVVRENKQLVIEELELPKYGPKDLLIKVTHVAQNPTDWKHVHFGFAKPGSIVGCDFAGEVAEVGKEAVGNYKKGEHVAGCVHGGLDATLGIRGAFSEYVVQDASLVFRYPSTLSSESAATIPLASITAALGLFHEMNLPFPPATSGNGVLVWGGSTSVGQYAIQLAKAAGCFVIATASPARHAYLKELGADICFDYKDSNVISQIKEAAQNKLSYAIDCVSENGSTAKVCAPLTGLNPQVVTVLPGVSKEVPTHIKERSIMMYTIFGRKMNVFGQDYEVKPEDKAFAEKFYLQLSNVLLPQGLVKPNKVTKIAGGLNGIEEGFQRMMDNKVAAEKLVYTMAETSKP</sequence>
<evidence type="ECO:0000313" key="3">
    <source>
        <dbReference type="Proteomes" id="UP000663854"/>
    </source>
</evidence>
<comment type="caution">
    <text evidence="2">The sequence shown here is derived from an EMBL/GenBank/DDBJ whole genome shotgun (WGS) entry which is preliminary data.</text>
</comment>
<dbReference type="SMART" id="SM00829">
    <property type="entry name" value="PKS_ER"/>
    <property type="match status" value="1"/>
</dbReference>
<dbReference type="Pfam" id="PF00107">
    <property type="entry name" value="ADH_zinc_N"/>
    <property type="match status" value="1"/>
</dbReference>
<evidence type="ECO:0000259" key="1">
    <source>
        <dbReference type="SMART" id="SM00829"/>
    </source>
</evidence>
<evidence type="ECO:0000313" key="2">
    <source>
        <dbReference type="EMBL" id="CAF1103830.1"/>
    </source>
</evidence>
<dbReference type="PANTHER" id="PTHR45348:SF2">
    <property type="entry name" value="ZINC-TYPE ALCOHOL DEHYDROGENASE-LIKE PROTEIN C2E1P3.01"/>
    <property type="match status" value="1"/>
</dbReference>
<dbReference type="Gene3D" id="3.40.50.720">
    <property type="entry name" value="NAD(P)-binding Rossmann-like Domain"/>
    <property type="match status" value="1"/>
</dbReference>
<accession>A0A814PDL0</accession>
<dbReference type="InterPro" id="IPR011032">
    <property type="entry name" value="GroES-like_sf"/>
</dbReference>
<dbReference type="EMBL" id="CAJNOH010000685">
    <property type="protein sequence ID" value="CAF1103830.1"/>
    <property type="molecule type" value="Genomic_DNA"/>
</dbReference>
<dbReference type="PANTHER" id="PTHR45348">
    <property type="entry name" value="HYPOTHETICAL OXIDOREDUCTASE (EUROFUNG)"/>
    <property type="match status" value="1"/>
</dbReference>
<dbReference type="SUPFAM" id="SSF50129">
    <property type="entry name" value="GroES-like"/>
    <property type="match status" value="1"/>
</dbReference>